<accession>A0AC35FQ48</accession>
<dbReference type="WBParaSite" id="PS1159_v2.g19765.t1">
    <property type="protein sequence ID" value="PS1159_v2.g19765.t1"/>
    <property type="gene ID" value="PS1159_v2.g19765"/>
</dbReference>
<name>A0AC35FQ48_9BILA</name>
<dbReference type="Proteomes" id="UP000887580">
    <property type="component" value="Unplaced"/>
</dbReference>
<reference evidence="2" key="1">
    <citation type="submission" date="2022-11" db="UniProtKB">
        <authorList>
            <consortium name="WormBaseParasite"/>
        </authorList>
    </citation>
    <scope>IDENTIFICATION</scope>
</reference>
<protein>
    <submittedName>
        <fullName evidence="2">Uncharacterized protein</fullName>
    </submittedName>
</protein>
<evidence type="ECO:0000313" key="2">
    <source>
        <dbReference type="WBParaSite" id="PS1159_v2.g19765.t1"/>
    </source>
</evidence>
<proteinExistence type="predicted"/>
<evidence type="ECO:0000313" key="1">
    <source>
        <dbReference type="Proteomes" id="UP000887580"/>
    </source>
</evidence>
<sequence length="386" mass="44576">MEWKAKLLSTEYDKLAYLIEGDELHFHHNTTKGALSFFMSIIYGSNDAVSLKNEIDLDLILEDSNAKIGLEQSIQQLHEAMNSLTNKISNKLNDILLKHDNQSGMDFVMSFADIVEDILRDYIVYVLKNDKTAKKSLSENCFKLTNKNMLSNLETLAQTFAAEHLKITHFSDEGFNTLDSFFSKIIAQIALIYPQYFVKNVVETFVEINQNRENDYWNHTIVTQILENHLNSENSYKEIAKNIAKEFEENYESINKKNNHQYSVIVYNDIQGFDDHSVSGNDFRIKFHYKGKNVVIFRGKFRHAPYCEALETIDYVMLSGCSKDLSVTSDKVLERCTNINNALIMTVGANPETYPDNEDGKILGHKEIYMKSCILIKNRVLFYSYY</sequence>
<organism evidence="1 2">
    <name type="scientific">Panagrolaimus sp. PS1159</name>
    <dbReference type="NCBI Taxonomy" id="55785"/>
    <lineage>
        <taxon>Eukaryota</taxon>
        <taxon>Metazoa</taxon>
        <taxon>Ecdysozoa</taxon>
        <taxon>Nematoda</taxon>
        <taxon>Chromadorea</taxon>
        <taxon>Rhabditida</taxon>
        <taxon>Tylenchina</taxon>
        <taxon>Panagrolaimomorpha</taxon>
        <taxon>Panagrolaimoidea</taxon>
        <taxon>Panagrolaimidae</taxon>
        <taxon>Panagrolaimus</taxon>
    </lineage>
</organism>